<reference evidence="1" key="1">
    <citation type="submission" date="2018-05" db="EMBL/GenBank/DDBJ databases">
        <authorList>
            <person name="Lanie J.A."/>
            <person name="Ng W.-L."/>
            <person name="Kazmierczak K.M."/>
            <person name="Andrzejewski T.M."/>
            <person name="Davidsen T.M."/>
            <person name="Wayne K.J."/>
            <person name="Tettelin H."/>
            <person name="Glass J.I."/>
            <person name="Rusch D."/>
            <person name="Podicherti R."/>
            <person name="Tsui H.-C.T."/>
            <person name="Winkler M.E."/>
        </authorList>
    </citation>
    <scope>NUCLEOTIDE SEQUENCE</scope>
</reference>
<feature type="non-terminal residue" evidence="1">
    <location>
        <position position="1"/>
    </location>
</feature>
<accession>A0A382GAT9</accession>
<name>A0A382GAT9_9ZZZZ</name>
<dbReference type="EMBL" id="UINC01054232">
    <property type="protein sequence ID" value="SVB71687.1"/>
    <property type="molecule type" value="Genomic_DNA"/>
</dbReference>
<evidence type="ECO:0000313" key="1">
    <source>
        <dbReference type="EMBL" id="SVB71687.1"/>
    </source>
</evidence>
<organism evidence="1">
    <name type="scientific">marine metagenome</name>
    <dbReference type="NCBI Taxonomy" id="408172"/>
    <lineage>
        <taxon>unclassified sequences</taxon>
        <taxon>metagenomes</taxon>
        <taxon>ecological metagenomes</taxon>
    </lineage>
</organism>
<dbReference type="AlphaFoldDB" id="A0A382GAT9"/>
<protein>
    <submittedName>
        <fullName evidence="1">Uncharacterized protein</fullName>
    </submittedName>
</protein>
<sequence>VVTSAWISTSNPDVLALPYHEAGEIIRPHAMHTGELRKQGIIGRTAKSPYTCIDGVDCGVEVHRRIHFGGFHFYHKTGTGSTCTGESRRHRQTQNVVLQFLDSDPRVEETRNNKKVGTKEADGYVRFVTGEEFYLEVVHTHHPDPSVVDLFGEKMLVLDLGYHGNKNTSDEDVYNDLAPAYFAQEVLAHYENVRRIKDADSLDHRLFQLYWKLSRGRSRYNADIRRCYSTPLLEQDVDHGYVCLNCDNRRYLDEGVIWVNTDWVTEWSERETKSSPKFGNKCNCDISDVQWSWNLDGTATHEIATGIELTEVDISGWADKDAVKEELLKLEHLRFHIRMGNQTRQRTWEKTMAVEDHTKVPFVPRTDFHFPPLRHDFRCCHILKSVRASVHGKIGSGKSIDPQESEEDLQREIDAYHQKVVEYNGDALEMVDASVANELRNRFGDRWGILDADRDKLASIPRRNMPL</sequence>
<gene>
    <name evidence="1" type="ORF">METZ01_LOCUS224541</name>
</gene>
<proteinExistence type="predicted"/>